<evidence type="ECO:0000313" key="2">
    <source>
        <dbReference type="Proteomes" id="UP001168821"/>
    </source>
</evidence>
<comment type="caution">
    <text evidence="1">The sequence shown here is derived from an EMBL/GenBank/DDBJ whole genome shotgun (WGS) entry which is preliminary data.</text>
</comment>
<gene>
    <name evidence="1" type="ORF">Zmor_008822</name>
</gene>
<accession>A0AA38HH86</accession>
<proteinExistence type="predicted"/>
<protein>
    <submittedName>
        <fullName evidence="1">Uncharacterized protein</fullName>
    </submittedName>
</protein>
<name>A0AA38HH86_9CUCU</name>
<reference evidence="1" key="1">
    <citation type="journal article" date="2023" name="G3 (Bethesda)">
        <title>Whole genome assemblies of Zophobas morio and Tenebrio molitor.</title>
        <authorList>
            <person name="Kaur S."/>
            <person name="Stinson S.A."/>
            <person name="diCenzo G.C."/>
        </authorList>
    </citation>
    <scope>NUCLEOTIDE SEQUENCE</scope>
    <source>
        <strain evidence="1">QUZm001</strain>
    </source>
</reference>
<evidence type="ECO:0000313" key="1">
    <source>
        <dbReference type="EMBL" id="KAJ3617609.1"/>
    </source>
</evidence>
<keyword evidence="2" id="KW-1185">Reference proteome</keyword>
<dbReference type="Proteomes" id="UP001168821">
    <property type="component" value="Unassembled WGS sequence"/>
</dbReference>
<dbReference type="AlphaFoldDB" id="A0AA38HH86"/>
<sequence length="98" mass="11014">MERSGVAYRSSLCSLVQELKKSRGSSGDGRVQALYATYKRLNASKQTRRGEREIANNLHKHRKRFQRDNQPFNFLGQTLAANLIALHAARSLVAKSAL</sequence>
<dbReference type="EMBL" id="JALNTZ010002450">
    <property type="protein sequence ID" value="KAJ3617609.1"/>
    <property type="molecule type" value="Genomic_DNA"/>
</dbReference>
<organism evidence="1 2">
    <name type="scientific">Zophobas morio</name>
    <dbReference type="NCBI Taxonomy" id="2755281"/>
    <lineage>
        <taxon>Eukaryota</taxon>
        <taxon>Metazoa</taxon>
        <taxon>Ecdysozoa</taxon>
        <taxon>Arthropoda</taxon>
        <taxon>Hexapoda</taxon>
        <taxon>Insecta</taxon>
        <taxon>Pterygota</taxon>
        <taxon>Neoptera</taxon>
        <taxon>Endopterygota</taxon>
        <taxon>Coleoptera</taxon>
        <taxon>Polyphaga</taxon>
        <taxon>Cucujiformia</taxon>
        <taxon>Tenebrionidae</taxon>
        <taxon>Zophobas</taxon>
    </lineage>
</organism>